<dbReference type="PANTHER" id="PTHR43245:SF13">
    <property type="entry name" value="UDP-D-APIOSE_UDP-D-XYLOSE SYNTHASE 2"/>
    <property type="match status" value="1"/>
</dbReference>
<organism evidence="2 3">
    <name type="scientific">Phycicoccus endophyticus</name>
    <dbReference type="NCBI Taxonomy" id="1690220"/>
    <lineage>
        <taxon>Bacteria</taxon>
        <taxon>Bacillati</taxon>
        <taxon>Actinomycetota</taxon>
        <taxon>Actinomycetes</taxon>
        <taxon>Micrococcales</taxon>
        <taxon>Intrasporangiaceae</taxon>
        <taxon>Phycicoccus</taxon>
    </lineage>
</organism>
<reference evidence="2 3" key="1">
    <citation type="submission" date="2020-08" db="EMBL/GenBank/DDBJ databases">
        <title>Genome sequence of Phycicoccus endophyticus JCM 31784T.</title>
        <authorList>
            <person name="Hyun D.-W."/>
            <person name="Bae J.-W."/>
        </authorList>
    </citation>
    <scope>NUCLEOTIDE SEQUENCE [LARGE SCALE GENOMIC DNA]</scope>
    <source>
        <strain evidence="2 3">JCM 31784</strain>
    </source>
</reference>
<dbReference type="Gene3D" id="3.40.50.720">
    <property type="entry name" value="NAD(P)-binding Rossmann-like Domain"/>
    <property type="match status" value="1"/>
</dbReference>
<dbReference type="RefSeq" id="WP_166102200.1">
    <property type="nucleotide sequence ID" value="NZ_BMMY01000002.1"/>
</dbReference>
<name>A0A7G9R3C8_9MICO</name>
<dbReference type="Proteomes" id="UP000515976">
    <property type="component" value="Chromosome"/>
</dbReference>
<dbReference type="KEGG" id="pei:H9L10_03295"/>
<protein>
    <submittedName>
        <fullName evidence="2">NAD-dependent epimerase/dehydratase family protein</fullName>
    </submittedName>
</protein>
<evidence type="ECO:0000313" key="3">
    <source>
        <dbReference type="Proteomes" id="UP000515976"/>
    </source>
</evidence>
<feature type="domain" description="NAD-dependent epimerase/dehydratase" evidence="1">
    <location>
        <begin position="10"/>
        <end position="224"/>
    </location>
</feature>
<dbReference type="PANTHER" id="PTHR43245">
    <property type="entry name" value="BIFUNCTIONAL POLYMYXIN RESISTANCE PROTEIN ARNA"/>
    <property type="match status" value="1"/>
</dbReference>
<dbReference type="Pfam" id="PF01370">
    <property type="entry name" value="Epimerase"/>
    <property type="match status" value="1"/>
</dbReference>
<accession>A0A7G9R3C8</accession>
<dbReference type="SUPFAM" id="SSF51735">
    <property type="entry name" value="NAD(P)-binding Rossmann-fold domains"/>
    <property type="match status" value="1"/>
</dbReference>
<dbReference type="EMBL" id="CP060712">
    <property type="protein sequence ID" value="QNN50103.1"/>
    <property type="molecule type" value="Genomic_DNA"/>
</dbReference>
<dbReference type="InterPro" id="IPR001509">
    <property type="entry name" value="Epimerase_deHydtase"/>
</dbReference>
<evidence type="ECO:0000259" key="1">
    <source>
        <dbReference type="Pfam" id="PF01370"/>
    </source>
</evidence>
<dbReference type="InterPro" id="IPR036291">
    <property type="entry name" value="NAD(P)-bd_dom_sf"/>
</dbReference>
<keyword evidence="3" id="KW-1185">Reference proteome</keyword>
<evidence type="ECO:0000313" key="2">
    <source>
        <dbReference type="EMBL" id="QNN50103.1"/>
    </source>
</evidence>
<dbReference type="InterPro" id="IPR050177">
    <property type="entry name" value="Lipid_A_modif_metabolic_enz"/>
</dbReference>
<dbReference type="AlphaFoldDB" id="A0A7G9R3C8"/>
<sequence>MSEPPPLAWVVGAGGLLGRHVVAALAGSGYAVRTSRVPWPEEDATLAVLEADLLRFVADRAGRPWLLAWCAGAGVVATDGARLESERRVFERFTALLGAERDDDGHGVVLLASSAGGVYAGSAGPPFDEDSVPAPLVPYGHTKLAMETVLSAAVARTGSRAVLARLANVYGPGQRLDKPQGLLSQLCLADATRRPVPVFVALDTIRDYLFVADAARMLVRCAALARHEPAGTGVVKVLASGRPVTVGHLVAEARRVLHRPLRTVLAPGRPGQVLDLRLASVRWAEVDALAATPLAAGLAATAADVRERVLARGRPRG</sequence>
<proteinExistence type="predicted"/>
<gene>
    <name evidence="2" type="ORF">H9L10_03295</name>
</gene>